<evidence type="ECO:0000256" key="7">
    <source>
        <dbReference type="ARBA" id="ARBA00022723"/>
    </source>
</evidence>
<dbReference type="GO" id="GO:0016705">
    <property type="term" value="F:oxidoreductase activity, acting on paired donors, with incorporation or reduction of molecular oxygen"/>
    <property type="evidence" value="ECO:0007669"/>
    <property type="project" value="InterPro"/>
</dbReference>
<dbReference type="PRINTS" id="PR00463">
    <property type="entry name" value="EP450I"/>
</dbReference>
<evidence type="ECO:0000256" key="11">
    <source>
        <dbReference type="ARBA" id="ARBA00023033"/>
    </source>
</evidence>
<dbReference type="InterPro" id="IPR002401">
    <property type="entry name" value="Cyt_P450_E_grp-I"/>
</dbReference>
<comment type="pathway">
    <text evidence="3">Secondary metabolite biosynthesis; terpenoid biosynthesis.</text>
</comment>
<evidence type="ECO:0000256" key="8">
    <source>
        <dbReference type="ARBA" id="ARBA00022989"/>
    </source>
</evidence>
<evidence type="ECO:0000256" key="9">
    <source>
        <dbReference type="ARBA" id="ARBA00023002"/>
    </source>
</evidence>
<dbReference type="eggNOG" id="KOG0157">
    <property type="taxonomic scope" value="Eukaryota"/>
</dbReference>
<dbReference type="Gene3D" id="1.10.630.10">
    <property type="entry name" value="Cytochrome P450"/>
    <property type="match status" value="1"/>
</dbReference>
<accession>A0A0W0FIW8</accession>
<organism evidence="16 17">
    <name type="scientific">Moniliophthora roreri</name>
    <name type="common">Frosty pod rot fungus</name>
    <name type="synonym">Monilia roreri</name>
    <dbReference type="NCBI Taxonomy" id="221103"/>
    <lineage>
        <taxon>Eukaryota</taxon>
        <taxon>Fungi</taxon>
        <taxon>Dikarya</taxon>
        <taxon>Basidiomycota</taxon>
        <taxon>Agaricomycotina</taxon>
        <taxon>Agaricomycetes</taxon>
        <taxon>Agaricomycetidae</taxon>
        <taxon>Agaricales</taxon>
        <taxon>Marasmiineae</taxon>
        <taxon>Marasmiaceae</taxon>
        <taxon>Moniliophthora</taxon>
    </lineage>
</organism>
<dbReference type="PANTHER" id="PTHR24305:SF166">
    <property type="entry name" value="CYTOCHROME P450 12A4, MITOCHONDRIAL-RELATED"/>
    <property type="match status" value="1"/>
</dbReference>
<dbReference type="InterPro" id="IPR050121">
    <property type="entry name" value="Cytochrome_P450_monoxygenase"/>
</dbReference>
<dbReference type="GO" id="GO:0016020">
    <property type="term" value="C:membrane"/>
    <property type="evidence" value="ECO:0007669"/>
    <property type="project" value="UniProtKB-SubCell"/>
</dbReference>
<dbReference type="PRINTS" id="PR00385">
    <property type="entry name" value="P450"/>
</dbReference>
<evidence type="ECO:0000256" key="12">
    <source>
        <dbReference type="ARBA" id="ARBA00023136"/>
    </source>
</evidence>
<feature type="transmembrane region" description="Helical" evidence="15">
    <location>
        <begin position="6"/>
        <end position="22"/>
    </location>
</feature>
<keyword evidence="10 13" id="KW-0408">Iron</keyword>
<feature type="binding site" description="axial binding residue" evidence="13">
    <location>
        <position position="472"/>
    </location>
    <ligand>
        <name>heme</name>
        <dbReference type="ChEBI" id="CHEBI:30413"/>
    </ligand>
    <ligandPart>
        <name>Fe</name>
        <dbReference type="ChEBI" id="CHEBI:18248"/>
    </ligandPart>
</feature>
<keyword evidence="8 15" id="KW-1133">Transmembrane helix</keyword>
<evidence type="ECO:0000256" key="15">
    <source>
        <dbReference type="SAM" id="Phobius"/>
    </source>
</evidence>
<gene>
    <name evidence="16" type="ORF">WG66_11186</name>
</gene>
<keyword evidence="11 14" id="KW-0503">Monooxygenase</keyword>
<proteinExistence type="inferred from homology"/>
<dbReference type="GO" id="GO:0004497">
    <property type="term" value="F:monooxygenase activity"/>
    <property type="evidence" value="ECO:0007669"/>
    <property type="project" value="UniProtKB-KW"/>
</dbReference>
<dbReference type="InterPro" id="IPR036396">
    <property type="entry name" value="Cyt_P450_sf"/>
</dbReference>
<dbReference type="InterPro" id="IPR001128">
    <property type="entry name" value="Cyt_P450"/>
</dbReference>
<dbReference type="InterPro" id="IPR017972">
    <property type="entry name" value="Cyt_P450_CS"/>
</dbReference>
<evidence type="ECO:0000256" key="4">
    <source>
        <dbReference type="ARBA" id="ARBA00010617"/>
    </source>
</evidence>
<comment type="similarity">
    <text evidence="4 14">Belongs to the cytochrome P450 family.</text>
</comment>
<dbReference type="PROSITE" id="PS00086">
    <property type="entry name" value="CYTOCHROME_P450"/>
    <property type="match status" value="1"/>
</dbReference>
<evidence type="ECO:0000256" key="3">
    <source>
        <dbReference type="ARBA" id="ARBA00004721"/>
    </source>
</evidence>
<keyword evidence="12 15" id="KW-0472">Membrane</keyword>
<evidence type="ECO:0000256" key="10">
    <source>
        <dbReference type="ARBA" id="ARBA00023004"/>
    </source>
</evidence>
<comment type="cofactor">
    <cofactor evidence="1 13">
        <name>heme</name>
        <dbReference type="ChEBI" id="CHEBI:30413"/>
    </cofactor>
</comment>
<dbReference type="Pfam" id="PF00067">
    <property type="entry name" value="p450"/>
    <property type="match status" value="1"/>
</dbReference>
<keyword evidence="5 13" id="KW-0349">Heme</keyword>
<dbReference type="Proteomes" id="UP000054988">
    <property type="component" value="Unassembled WGS sequence"/>
</dbReference>
<evidence type="ECO:0000256" key="13">
    <source>
        <dbReference type="PIRSR" id="PIRSR602401-1"/>
    </source>
</evidence>
<evidence type="ECO:0000256" key="2">
    <source>
        <dbReference type="ARBA" id="ARBA00004370"/>
    </source>
</evidence>
<dbReference type="GO" id="GO:0020037">
    <property type="term" value="F:heme binding"/>
    <property type="evidence" value="ECO:0007669"/>
    <property type="project" value="InterPro"/>
</dbReference>
<dbReference type="EMBL" id="LATX01001919">
    <property type="protein sequence ID" value="KTB36232.1"/>
    <property type="molecule type" value="Genomic_DNA"/>
</dbReference>
<keyword evidence="6 15" id="KW-0812">Transmembrane</keyword>
<name>A0A0W0FIW8_MONRR</name>
<dbReference type="AlphaFoldDB" id="A0A0W0FIW8"/>
<protein>
    <submittedName>
        <fullName evidence="16">Putative cytochrome P450</fullName>
    </submittedName>
</protein>
<evidence type="ECO:0000256" key="14">
    <source>
        <dbReference type="RuleBase" id="RU000461"/>
    </source>
</evidence>
<comment type="subcellular location">
    <subcellularLocation>
        <location evidence="2">Membrane</location>
    </subcellularLocation>
</comment>
<evidence type="ECO:0000256" key="6">
    <source>
        <dbReference type="ARBA" id="ARBA00022692"/>
    </source>
</evidence>
<evidence type="ECO:0000256" key="5">
    <source>
        <dbReference type="ARBA" id="ARBA00022617"/>
    </source>
</evidence>
<dbReference type="SUPFAM" id="SSF48264">
    <property type="entry name" value="Cytochrome P450"/>
    <property type="match status" value="1"/>
</dbReference>
<dbReference type="GO" id="GO:0005506">
    <property type="term" value="F:iron ion binding"/>
    <property type="evidence" value="ECO:0007669"/>
    <property type="project" value="InterPro"/>
</dbReference>
<comment type="caution">
    <text evidence="16">The sequence shown here is derived from an EMBL/GenBank/DDBJ whole genome shotgun (WGS) entry which is preliminary data.</text>
</comment>
<evidence type="ECO:0000313" key="16">
    <source>
        <dbReference type="EMBL" id="KTB36232.1"/>
    </source>
</evidence>
<keyword evidence="7 13" id="KW-0479">Metal-binding</keyword>
<dbReference type="PANTHER" id="PTHR24305">
    <property type="entry name" value="CYTOCHROME P450"/>
    <property type="match status" value="1"/>
</dbReference>
<reference evidence="16 17" key="1">
    <citation type="submission" date="2015-12" db="EMBL/GenBank/DDBJ databases">
        <title>Draft genome sequence of Moniliophthora roreri, the causal agent of frosty pod rot of cacao.</title>
        <authorList>
            <person name="Aime M.C."/>
            <person name="Diaz-Valderrama J.R."/>
            <person name="Kijpornyongpan T."/>
            <person name="Phillips-Mora W."/>
        </authorList>
    </citation>
    <scope>NUCLEOTIDE SEQUENCE [LARGE SCALE GENOMIC DNA]</scope>
    <source>
        <strain evidence="16 17">MCA 2952</strain>
    </source>
</reference>
<evidence type="ECO:0000256" key="1">
    <source>
        <dbReference type="ARBA" id="ARBA00001971"/>
    </source>
</evidence>
<sequence>MTVIVYTLIIICVTLVIVYAISRRSRSDFSFLPGPPSPSFVYGHSLDIAQSPVGTRYNVWQEVYGPTFPLKGPFGRSVLVVGDPKGANYILQGTNFERSASDKAVLELFFGRGLFCAEGDEHQRMRGTLSGSFSNQSIQEITPVFVHLAERLVDYWEKKLDSTSHATFDVTADIHRLTFDAITMTMLAHDLSSTGSDIPTLLRNITHSPPDDGLDILLRLFAEMFPAILSMPSSMKTWCANLRKSLGSVARKVWLEREHGAGMHAKLLDDLGRSLRLDLFTPTVNDASAKEHVPEDVVITQIIGIIFAGSETTANVITECLYELARNPGIQKKLRAELVGFETMNGRMPAYDDLVKGSMLPYLDAVTQETMRLKAVSMTISRVAARDDAIPLHIPVKDRQRGTNSYTVPVQAGTLIEIPIRDGINVNRDIWGADAAVFDPERWMDPKRLPETVKWVQAQGNMLTFGDGSKVCLGRAFAIIEFKTVVSYLVRSFALEQVDGIELEFYRVGGNTIKPVIRGGGFEDTRMPLRVHRVA</sequence>
<keyword evidence="9 14" id="KW-0560">Oxidoreductase</keyword>
<evidence type="ECO:0000313" key="17">
    <source>
        <dbReference type="Proteomes" id="UP000054988"/>
    </source>
</evidence>